<protein>
    <recommendedName>
        <fullName evidence="1">AB hydrolase-1 domain-containing protein</fullName>
    </recommendedName>
</protein>
<evidence type="ECO:0000259" key="1">
    <source>
        <dbReference type="Pfam" id="PF12697"/>
    </source>
</evidence>
<organism evidence="2 3">
    <name type="scientific">Penicillium egyptiacum</name>
    <dbReference type="NCBI Taxonomy" id="1303716"/>
    <lineage>
        <taxon>Eukaryota</taxon>
        <taxon>Fungi</taxon>
        <taxon>Dikarya</taxon>
        <taxon>Ascomycota</taxon>
        <taxon>Pezizomycotina</taxon>
        <taxon>Eurotiomycetes</taxon>
        <taxon>Eurotiomycetidae</taxon>
        <taxon>Eurotiales</taxon>
        <taxon>Aspergillaceae</taxon>
        <taxon>Penicillium</taxon>
    </lineage>
</organism>
<name>A0A9W4NZA4_9EURO</name>
<dbReference type="InterPro" id="IPR029058">
    <property type="entry name" value="AB_hydrolase_fold"/>
</dbReference>
<dbReference type="PANTHER" id="PTHR37017:SF11">
    <property type="entry name" value="ESTERASE_LIPASE_THIOESTERASE DOMAIN-CONTAINING PROTEIN"/>
    <property type="match status" value="1"/>
</dbReference>
<comment type="caution">
    <text evidence="2">The sequence shown here is derived from an EMBL/GenBank/DDBJ whole genome shotgun (WGS) entry which is preliminary data.</text>
</comment>
<dbReference type="EMBL" id="CAJVRC010000839">
    <property type="protein sequence ID" value="CAG8888300.1"/>
    <property type="molecule type" value="Genomic_DNA"/>
</dbReference>
<dbReference type="GO" id="GO:0072330">
    <property type="term" value="P:monocarboxylic acid biosynthetic process"/>
    <property type="evidence" value="ECO:0007669"/>
    <property type="project" value="UniProtKB-ARBA"/>
</dbReference>
<dbReference type="Gene3D" id="3.40.50.1820">
    <property type="entry name" value="alpha/beta hydrolase"/>
    <property type="match status" value="1"/>
</dbReference>
<dbReference type="OrthoDB" id="408373at2759"/>
<dbReference type="GO" id="GO:0017000">
    <property type="term" value="P:antibiotic biosynthetic process"/>
    <property type="evidence" value="ECO:0007669"/>
    <property type="project" value="UniProtKB-ARBA"/>
</dbReference>
<accession>A0A9W4NZA4</accession>
<dbReference type="Pfam" id="PF12697">
    <property type="entry name" value="Abhydrolase_6"/>
    <property type="match status" value="1"/>
</dbReference>
<dbReference type="Proteomes" id="UP001154252">
    <property type="component" value="Unassembled WGS sequence"/>
</dbReference>
<proteinExistence type="predicted"/>
<sequence>MSQPTLIFAAGAWYPPTIFDPIIKELADYTCHSVAFPSVQQASSVIDLQPDIEAVKSITQQEADAGHDIVIIAHSWAGLPVSSALDGLSKSERGAADQKGGVVKLIFIAAFLPSVGEGLIGAFGGMPPPWYVRDEEKGTVTASDALVLFFHDVVDGAEWVKLLKPHSWATQNAPATGAAYMNIPSAYMLTEEDRATPMPVQQVLVERARRKGAQIETEKIKTGHTPWLAMPDQVVAYIRKHARESAEGTGSSSQ</sequence>
<gene>
    <name evidence="2" type="ORF">PEGY_LOCUS1539</name>
</gene>
<evidence type="ECO:0000313" key="3">
    <source>
        <dbReference type="Proteomes" id="UP001154252"/>
    </source>
</evidence>
<dbReference type="AlphaFoldDB" id="A0A9W4NZA4"/>
<dbReference type="InterPro" id="IPR000073">
    <property type="entry name" value="AB_hydrolase_1"/>
</dbReference>
<dbReference type="PANTHER" id="PTHR37017">
    <property type="entry name" value="AB HYDROLASE-1 DOMAIN-CONTAINING PROTEIN-RELATED"/>
    <property type="match status" value="1"/>
</dbReference>
<keyword evidence="3" id="KW-1185">Reference proteome</keyword>
<dbReference type="InterPro" id="IPR052897">
    <property type="entry name" value="Sec-Metab_Biosynth_Hydrolase"/>
</dbReference>
<evidence type="ECO:0000313" key="2">
    <source>
        <dbReference type="EMBL" id="CAG8888300.1"/>
    </source>
</evidence>
<feature type="domain" description="AB hydrolase-1" evidence="1">
    <location>
        <begin position="6"/>
        <end position="236"/>
    </location>
</feature>
<dbReference type="SUPFAM" id="SSF53474">
    <property type="entry name" value="alpha/beta-Hydrolases"/>
    <property type="match status" value="1"/>
</dbReference>
<reference evidence="2" key="1">
    <citation type="submission" date="2021-07" db="EMBL/GenBank/DDBJ databases">
        <authorList>
            <person name="Branca A.L. A."/>
        </authorList>
    </citation>
    <scope>NUCLEOTIDE SEQUENCE</scope>
</reference>